<keyword evidence="2" id="KW-1185">Reference proteome</keyword>
<proteinExistence type="predicted"/>
<evidence type="ECO:0000313" key="1">
    <source>
        <dbReference type="EMBL" id="CAG8773370.1"/>
    </source>
</evidence>
<name>A0ACA9R206_9GLOM</name>
<evidence type="ECO:0000313" key="2">
    <source>
        <dbReference type="Proteomes" id="UP000789702"/>
    </source>
</evidence>
<feature type="non-terminal residue" evidence="1">
    <location>
        <position position="40"/>
    </location>
</feature>
<reference evidence="1" key="1">
    <citation type="submission" date="2021-06" db="EMBL/GenBank/DDBJ databases">
        <authorList>
            <person name="Kallberg Y."/>
            <person name="Tangrot J."/>
            <person name="Rosling A."/>
        </authorList>
    </citation>
    <scope>NUCLEOTIDE SEQUENCE</scope>
    <source>
        <strain evidence="1">IL203A</strain>
    </source>
</reference>
<gene>
    <name evidence="1" type="ORF">DHETER_LOCUS15969</name>
</gene>
<accession>A0ACA9R206</accession>
<dbReference type="Proteomes" id="UP000789702">
    <property type="component" value="Unassembled WGS sequence"/>
</dbReference>
<dbReference type="EMBL" id="CAJVPU010058255">
    <property type="protein sequence ID" value="CAG8773370.1"/>
    <property type="molecule type" value="Genomic_DNA"/>
</dbReference>
<protein>
    <submittedName>
        <fullName evidence="1">17440_t:CDS:1</fullName>
    </submittedName>
</protein>
<comment type="caution">
    <text evidence="1">The sequence shown here is derived from an EMBL/GenBank/DDBJ whole genome shotgun (WGS) entry which is preliminary data.</text>
</comment>
<organism evidence="1 2">
    <name type="scientific">Dentiscutata heterogama</name>
    <dbReference type="NCBI Taxonomy" id="1316150"/>
    <lineage>
        <taxon>Eukaryota</taxon>
        <taxon>Fungi</taxon>
        <taxon>Fungi incertae sedis</taxon>
        <taxon>Mucoromycota</taxon>
        <taxon>Glomeromycotina</taxon>
        <taxon>Glomeromycetes</taxon>
        <taxon>Diversisporales</taxon>
        <taxon>Gigasporaceae</taxon>
        <taxon>Dentiscutata</taxon>
    </lineage>
</organism>
<sequence>MASFSKSQSGKHDQLFASQHVLFRKMTAVRPASQLDTKRE</sequence>